<dbReference type="EMBL" id="LSMT01000393">
    <property type="protein sequence ID" value="PFX18775.1"/>
    <property type="molecule type" value="Genomic_DNA"/>
</dbReference>
<comment type="caution">
    <text evidence="2">The sequence shown here is derived from an EMBL/GenBank/DDBJ whole genome shotgun (WGS) entry which is preliminary data.</text>
</comment>
<organism evidence="2 3">
    <name type="scientific">Stylophora pistillata</name>
    <name type="common">Smooth cauliflower coral</name>
    <dbReference type="NCBI Taxonomy" id="50429"/>
    <lineage>
        <taxon>Eukaryota</taxon>
        <taxon>Metazoa</taxon>
        <taxon>Cnidaria</taxon>
        <taxon>Anthozoa</taxon>
        <taxon>Hexacorallia</taxon>
        <taxon>Scleractinia</taxon>
        <taxon>Astrocoeniina</taxon>
        <taxon>Pocilloporidae</taxon>
        <taxon>Stylophora</taxon>
    </lineage>
</organism>
<accession>A0A2B4RR84</accession>
<name>A0A2B4RR84_STYPI</name>
<evidence type="ECO:0000256" key="1">
    <source>
        <dbReference type="SAM" id="Phobius"/>
    </source>
</evidence>
<keyword evidence="1" id="KW-0472">Membrane</keyword>
<feature type="transmembrane region" description="Helical" evidence="1">
    <location>
        <begin position="235"/>
        <end position="260"/>
    </location>
</feature>
<gene>
    <name evidence="2" type="ORF">AWC38_SpisGene16845</name>
</gene>
<dbReference type="AlphaFoldDB" id="A0A2B4RR84"/>
<keyword evidence="1" id="KW-1133">Transmembrane helix</keyword>
<reference evidence="3" key="1">
    <citation type="journal article" date="2017" name="bioRxiv">
        <title>Comparative analysis of the genomes of Stylophora pistillata and Acropora digitifera provides evidence for extensive differences between species of corals.</title>
        <authorList>
            <person name="Voolstra C.R."/>
            <person name="Li Y."/>
            <person name="Liew Y.J."/>
            <person name="Baumgarten S."/>
            <person name="Zoccola D."/>
            <person name="Flot J.-F."/>
            <person name="Tambutte S."/>
            <person name="Allemand D."/>
            <person name="Aranda M."/>
        </authorList>
    </citation>
    <scope>NUCLEOTIDE SEQUENCE [LARGE SCALE GENOMIC DNA]</scope>
</reference>
<proteinExistence type="predicted"/>
<sequence length="299" mass="33757">MRFANGLVKKTQLLSSDEAHANALSAKLHAPKRLINRLQKRFYMEDLRQDYKSTVELYGKLGNQIQELSTLTISKKLMAIRNQLSLVPNWDTQILQEFGEVVGIYQAIENEAEQYVRRVRNFAKENHLVAENVREGKPFYNPLVLLENFDKTAKRLDESFRVVVNKYSNCEQNISRISYQVQGKRDEAKGHSDEAETNGICSIPVVGMVAGPAIRASQFADAVSNPFGKVFAGCAGFVAGILGGAISTAMLGVPMAVAFSNENKFTQLRREYEKIKAFLEKFDNLVSRHKDLIWIYQQS</sequence>
<dbReference type="Proteomes" id="UP000225706">
    <property type="component" value="Unassembled WGS sequence"/>
</dbReference>
<evidence type="ECO:0000313" key="2">
    <source>
        <dbReference type="EMBL" id="PFX18775.1"/>
    </source>
</evidence>
<keyword evidence="1" id="KW-0812">Transmembrane</keyword>
<evidence type="ECO:0000313" key="3">
    <source>
        <dbReference type="Proteomes" id="UP000225706"/>
    </source>
</evidence>
<keyword evidence="3" id="KW-1185">Reference proteome</keyword>
<protein>
    <submittedName>
        <fullName evidence="2">Uncharacterized protein</fullName>
    </submittedName>
</protein>